<proteinExistence type="predicted"/>
<name>A0AAD1XUJ6_EUPCR</name>
<gene>
    <name evidence="1" type="ORF">ECRASSUSDP1_LOCUS20846</name>
</gene>
<comment type="caution">
    <text evidence="1">The sequence shown here is derived from an EMBL/GenBank/DDBJ whole genome shotgun (WGS) entry which is preliminary data.</text>
</comment>
<reference evidence="1" key="1">
    <citation type="submission" date="2023-07" db="EMBL/GenBank/DDBJ databases">
        <authorList>
            <consortium name="AG Swart"/>
            <person name="Singh M."/>
            <person name="Singh A."/>
            <person name="Seah K."/>
            <person name="Emmerich C."/>
        </authorList>
    </citation>
    <scope>NUCLEOTIDE SEQUENCE</scope>
    <source>
        <strain evidence="1">DP1</strain>
    </source>
</reference>
<evidence type="ECO:0000313" key="1">
    <source>
        <dbReference type="EMBL" id="CAI2379436.1"/>
    </source>
</evidence>
<keyword evidence="2" id="KW-1185">Reference proteome</keyword>
<dbReference type="EMBL" id="CAMPGE010021280">
    <property type="protein sequence ID" value="CAI2379436.1"/>
    <property type="molecule type" value="Genomic_DNA"/>
</dbReference>
<sequence length="248" mass="28365">MSKPCSIKIPLLNLYSTINKAREVKYKGIPLDSFLEWENESCVVEGFVKQAPFGLKGLSKEMDGEIITVKAGLRKRVVRRLLREVVKGLVKVSLCFEGEGERVNCEKWMLRDLICNIYPIKYLHFENLTLESKQFISLLTSGANLIELSLTDCYIFGEKTKLPCSGTSKLQTLTIQYESRSTHLSPTNTHEKSSQRYKYYDCLIHNISVLPCAVSLKAIQLYNCFISQRQVQLLQKTYGIPLTSSRFF</sequence>
<dbReference type="Proteomes" id="UP001295684">
    <property type="component" value="Unassembled WGS sequence"/>
</dbReference>
<evidence type="ECO:0000313" key="2">
    <source>
        <dbReference type="Proteomes" id="UP001295684"/>
    </source>
</evidence>
<organism evidence="1 2">
    <name type="scientific">Euplotes crassus</name>
    <dbReference type="NCBI Taxonomy" id="5936"/>
    <lineage>
        <taxon>Eukaryota</taxon>
        <taxon>Sar</taxon>
        <taxon>Alveolata</taxon>
        <taxon>Ciliophora</taxon>
        <taxon>Intramacronucleata</taxon>
        <taxon>Spirotrichea</taxon>
        <taxon>Hypotrichia</taxon>
        <taxon>Euplotida</taxon>
        <taxon>Euplotidae</taxon>
        <taxon>Moneuplotes</taxon>
    </lineage>
</organism>
<accession>A0AAD1XUJ6</accession>
<protein>
    <submittedName>
        <fullName evidence="1">Uncharacterized protein</fullName>
    </submittedName>
</protein>
<dbReference type="AlphaFoldDB" id="A0AAD1XUJ6"/>